<reference evidence="6 7" key="1">
    <citation type="submission" date="2019-11" db="EMBL/GenBank/DDBJ databases">
        <title>Whole genome sequence of Oryza granulata.</title>
        <authorList>
            <person name="Li W."/>
        </authorList>
    </citation>
    <scope>NUCLEOTIDE SEQUENCE [LARGE SCALE GENOMIC DNA]</scope>
    <source>
        <strain evidence="7">cv. Menghai</strain>
        <tissue evidence="6">Leaf</tissue>
    </source>
</reference>
<dbReference type="PROSITE" id="PS50846">
    <property type="entry name" value="HMA_2"/>
    <property type="match status" value="2"/>
</dbReference>
<dbReference type="GO" id="GO:0046872">
    <property type="term" value="F:metal ion binding"/>
    <property type="evidence" value="ECO:0007669"/>
    <property type="project" value="UniProtKB-KW"/>
</dbReference>
<evidence type="ECO:0000313" key="7">
    <source>
        <dbReference type="Proteomes" id="UP000479710"/>
    </source>
</evidence>
<organism evidence="6 7">
    <name type="scientific">Oryza meyeriana var. granulata</name>
    <dbReference type="NCBI Taxonomy" id="110450"/>
    <lineage>
        <taxon>Eukaryota</taxon>
        <taxon>Viridiplantae</taxon>
        <taxon>Streptophyta</taxon>
        <taxon>Embryophyta</taxon>
        <taxon>Tracheophyta</taxon>
        <taxon>Spermatophyta</taxon>
        <taxon>Magnoliopsida</taxon>
        <taxon>Liliopsida</taxon>
        <taxon>Poales</taxon>
        <taxon>Poaceae</taxon>
        <taxon>BOP clade</taxon>
        <taxon>Oryzoideae</taxon>
        <taxon>Oryzeae</taxon>
        <taxon>Oryzinae</taxon>
        <taxon>Oryza</taxon>
        <taxon>Oryza meyeriana</taxon>
    </lineage>
</organism>
<dbReference type="InterPro" id="IPR006121">
    <property type="entry name" value="HMA_dom"/>
</dbReference>
<feature type="compositionally biased region" description="Basic and acidic residues" evidence="4">
    <location>
        <begin position="1"/>
        <end position="56"/>
    </location>
</feature>
<sequence>MGEEEKKEAKPKEEEKPKEEDVTKKEEAKKEEKPKEEGEKGKEDGGGGGEEKKDGEAAAPPPPPPPPEEVVMRVYMHCEGCARKVKKILKGFDGVEDVIADSKAHKVLVKGKKAAAEPMKVVERVQKKTGRKVELLSPIPPPPEEKKEEEKEEPEPPKPEEKKEPPVIAVVLKVHMHCEACAQGIKKRILKMKGVQSAEPDLKASEVTVKGVFEQAKLAEYVHKRTGKHAAIIKSEPVAPPEKVAAEGGDEKKDEEEDKKDGKDDGNGGVDEKKEEKEKEKEGGNADGEEKDKDKEKDPAAIAAANLYLHYPRFAFPANYYPPGPGYAYPPSYPPSYQPSYPPYPSHPSHHPSQIFSDENPNACSIM</sequence>
<name>A0A6G1EIT3_9ORYZ</name>
<dbReference type="OrthoDB" id="785630at2759"/>
<dbReference type="EMBL" id="SPHZ02000003">
    <property type="protein sequence ID" value="KAF0924975.1"/>
    <property type="molecule type" value="Genomic_DNA"/>
</dbReference>
<keyword evidence="2" id="KW-0636">Prenylation</keyword>
<comment type="similarity">
    <text evidence="3">Belongs to the HIPP family.</text>
</comment>
<dbReference type="SUPFAM" id="SSF55008">
    <property type="entry name" value="HMA, heavy metal-associated domain"/>
    <property type="match status" value="2"/>
</dbReference>
<feature type="compositionally biased region" description="Pro residues" evidence="4">
    <location>
        <begin position="59"/>
        <end position="68"/>
    </location>
</feature>
<feature type="region of interest" description="Disordered" evidence="4">
    <location>
        <begin position="232"/>
        <end position="298"/>
    </location>
</feature>
<accession>A0A6G1EIT3</accession>
<comment type="caution">
    <text evidence="6">The sequence shown here is derived from an EMBL/GenBank/DDBJ whole genome shotgun (WGS) entry which is preliminary data.</text>
</comment>
<evidence type="ECO:0000256" key="3">
    <source>
        <dbReference type="ARBA" id="ARBA00024045"/>
    </source>
</evidence>
<protein>
    <recommendedName>
        <fullName evidence="5">HMA domain-containing protein</fullName>
    </recommendedName>
</protein>
<gene>
    <name evidence="6" type="ORF">E2562_015039</name>
</gene>
<feature type="domain" description="HMA" evidence="5">
    <location>
        <begin position="67"/>
        <end position="133"/>
    </location>
</feature>
<keyword evidence="2" id="KW-0449">Lipoprotein</keyword>
<evidence type="ECO:0000256" key="1">
    <source>
        <dbReference type="ARBA" id="ARBA00022723"/>
    </source>
</evidence>
<dbReference type="CDD" id="cd00371">
    <property type="entry name" value="HMA"/>
    <property type="match status" value="2"/>
</dbReference>
<keyword evidence="1" id="KW-0479">Metal-binding</keyword>
<dbReference type="Pfam" id="PF00403">
    <property type="entry name" value="HMA"/>
    <property type="match status" value="2"/>
</dbReference>
<proteinExistence type="inferred from homology"/>
<feature type="compositionally biased region" description="Pro residues" evidence="4">
    <location>
        <begin position="331"/>
        <end position="346"/>
    </location>
</feature>
<feature type="region of interest" description="Disordered" evidence="4">
    <location>
        <begin position="1"/>
        <end position="71"/>
    </location>
</feature>
<evidence type="ECO:0000313" key="6">
    <source>
        <dbReference type="EMBL" id="KAF0924975.1"/>
    </source>
</evidence>
<dbReference type="InterPro" id="IPR044577">
    <property type="entry name" value="HIPP4/7/8/17/18/19"/>
</dbReference>
<feature type="domain" description="HMA" evidence="5">
    <location>
        <begin position="167"/>
        <end position="231"/>
    </location>
</feature>
<evidence type="ECO:0000259" key="5">
    <source>
        <dbReference type="PROSITE" id="PS50846"/>
    </source>
</evidence>
<feature type="compositionally biased region" description="Polar residues" evidence="4">
    <location>
        <begin position="355"/>
        <end position="367"/>
    </location>
</feature>
<feature type="region of interest" description="Disordered" evidence="4">
    <location>
        <begin position="127"/>
        <end position="164"/>
    </location>
</feature>
<dbReference type="Gene3D" id="3.30.70.100">
    <property type="match status" value="2"/>
</dbReference>
<dbReference type="PANTHER" id="PTHR46195">
    <property type="entry name" value="HEAVY METAL-ASSOCIATED ISOPRENYLATED PLANT PROTEIN 7"/>
    <property type="match status" value="1"/>
</dbReference>
<feature type="compositionally biased region" description="Basic and acidic residues" evidence="4">
    <location>
        <begin position="143"/>
        <end position="164"/>
    </location>
</feature>
<feature type="compositionally biased region" description="Basic and acidic residues" evidence="4">
    <location>
        <begin position="259"/>
        <end position="298"/>
    </location>
</feature>
<dbReference type="Proteomes" id="UP000479710">
    <property type="component" value="Unassembled WGS sequence"/>
</dbReference>
<evidence type="ECO:0000256" key="2">
    <source>
        <dbReference type="ARBA" id="ARBA00023289"/>
    </source>
</evidence>
<dbReference type="InterPro" id="IPR036163">
    <property type="entry name" value="HMA_dom_sf"/>
</dbReference>
<keyword evidence="7" id="KW-1185">Reference proteome</keyword>
<dbReference type="AlphaFoldDB" id="A0A6G1EIT3"/>
<evidence type="ECO:0000256" key="4">
    <source>
        <dbReference type="SAM" id="MobiDB-lite"/>
    </source>
</evidence>
<feature type="region of interest" description="Disordered" evidence="4">
    <location>
        <begin position="324"/>
        <end position="367"/>
    </location>
</feature>
<dbReference type="PANTHER" id="PTHR46195:SF2">
    <property type="entry name" value="HEAVY METAL-ASSOCIATED ISOPRENYLATED PLANT PROTEIN 7"/>
    <property type="match status" value="1"/>
</dbReference>